<evidence type="ECO:0000256" key="1">
    <source>
        <dbReference type="SAM" id="Phobius"/>
    </source>
</evidence>
<sequence length="148" mass="16110">MTDPTAPSSRALPFETASWARRVLALVIDWFASWFVVALILGWDHVARTGSNASWWTLAVFVVESTALTSLAGGSFGKLATRLRTVRTTPGGRDPRPLDPLRALARQIMVAVVIPPLIFRPDGRGLHDLAAGTATVTLQTYRSAFLRP</sequence>
<comment type="caution">
    <text evidence="2">The sequence shown here is derived from an EMBL/GenBank/DDBJ whole genome shotgun (WGS) entry which is preliminary data.</text>
</comment>
<reference evidence="2 3" key="1">
    <citation type="submission" date="2024-07" db="EMBL/GenBank/DDBJ databases">
        <authorList>
            <person name="Lee S."/>
            <person name="Kang M."/>
        </authorList>
    </citation>
    <scope>NUCLEOTIDE SEQUENCE [LARGE SCALE GENOMIC DNA]</scope>
    <source>
        <strain evidence="2 3">DS6</strain>
    </source>
</reference>
<organism evidence="2 3">
    <name type="scientific">Nocardioides eburneus</name>
    <dbReference type="NCBI Taxonomy" id="3231482"/>
    <lineage>
        <taxon>Bacteria</taxon>
        <taxon>Bacillati</taxon>
        <taxon>Actinomycetota</taxon>
        <taxon>Actinomycetes</taxon>
        <taxon>Propionibacteriales</taxon>
        <taxon>Nocardioidaceae</taxon>
        <taxon>Nocardioides</taxon>
    </lineage>
</organism>
<evidence type="ECO:0000313" key="3">
    <source>
        <dbReference type="Proteomes" id="UP001556631"/>
    </source>
</evidence>
<evidence type="ECO:0000313" key="2">
    <source>
        <dbReference type="EMBL" id="MEX0427001.1"/>
    </source>
</evidence>
<proteinExistence type="predicted"/>
<name>A0ABV3SVP5_9ACTN</name>
<keyword evidence="1" id="KW-0472">Membrane</keyword>
<protein>
    <submittedName>
        <fullName evidence="2">RDD family protein</fullName>
    </submittedName>
</protein>
<accession>A0ABV3SVP5</accession>
<dbReference type="EMBL" id="JBFPJR010000006">
    <property type="protein sequence ID" value="MEX0427001.1"/>
    <property type="molecule type" value="Genomic_DNA"/>
</dbReference>
<keyword evidence="1" id="KW-0812">Transmembrane</keyword>
<dbReference type="Proteomes" id="UP001556631">
    <property type="component" value="Unassembled WGS sequence"/>
</dbReference>
<keyword evidence="3" id="KW-1185">Reference proteome</keyword>
<gene>
    <name evidence="2" type="ORF">AB3X52_05155</name>
</gene>
<keyword evidence="1" id="KW-1133">Transmembrane helix</keyword>
<feature type="transmembrane region" description="Helical" evidence="1">
    <location>
        <begin position="55"/>
        <end position="77"/>
    </location>
</feature>
<feature type="transmembrane region" description="Helical" evidence="1">
    <location>
        <begin position="23"/>
        <end position="43"/>
    </location>
</feature>
<dbReference type="RefSeq" id="WP_367991964.1">
    <property type="nucleotide sequence ID" value="NZ_JBFPJR010000006.1"/>
</dbReference>